<comment type="caution">
    <text evidence="2">The sequence shown here is derived from an EMBL/GenBank/DDBJ whole genome shotgun (WGS) entry which is preliminary data.</text>
</comment>
<proteinExistence type="predicted"/>
<accession>A0A4R1N8N8</accession>
<dbReference type="OrthoDB" id="5489750at2"/>
<keyword evidence="3" id="KW-1185">Reference proteome</keyword>
<dbReference type="RefSeq" id="WP_132861744.1">
    <property type="nucleotide sequence ID" value="NZ_SMGR01000004.1"/>
</dbReference>
<evidence type="ECO:0000259" key="1">
    <source>
        <dbReference type="Pfam" id="PF08239"/>
    </source>
</evidence>
<evidence type="ECO:0000313" key="3">
    <source>
        <dbReference type="Proteomes" id="UP000295673"/>
    </source>
</evidence>
<dbReference type="Pfam" id="PF08239">
    <property type="entry name" value="SH3_3"/>
    <property type="match status" value="1"/>
</dbReference>
<dbReference type="Proteomes" id="UP000295673">
    <property type="component" value="Unassembled WGS sequence"/>
</dbReference>
<dbReference type="AlphaFoldDB" id="A0A4R1N8N8"/>
<dbReference type="EMBL" id="SMGR01000004">
    <property type="protein sequence ID" value="TCK99920.1"/>
    <property type="molecule type" value="Genomic_DNA"/>
</dbReference>
<dbReference type="Gene3D" id="2.30.30.40">
    <property type="entry name" value="SH3 Domains"/>
    <property type="match status" value="1"/>
</dbReference>
<feature type="domain" description="SH3b" evidence="1">
    <location>
        <begin position="33"/>
        <end position="87"/>
    </location>
</feature>
<dbReference type="InterPro" id="IPR003646">
    <property type="entry name" value="SH3-like_bac-type"/>
</dbReference>
<sequence>MIRLVAIFLLLPGLLWANDLPALYDVTGVAKDDVLNVRSEPAASGELLGSLSPDATSIEVVDLNEAATWGRINLGETSGWVSMRYLQAQEPNPDYALAKRLFCYGNEPFWNAMFVQGELVRFSSPEGEYETPGAGLMVSGRGVTGLWAMGYGDSVATFRREACSDGMSDRQFGLSVALYKLHSGEISLLSGCCAIAGY</sequence>
<organism evidence="2 3">
    <name type="scientific">Shimia isoporae</name>
    <dbReference type="NCBI Taxonomy" id="647720"/>
    <lineage>
        <taxon>Bacteria</taxon>
        <taxon>Pseudomonadati</taxon>
        <taxon>Pseudomonadota</taxon>
        <taxon>Alphaproteobacteria</taxon>
        <taxon>Rhodobacterales</taxon>
        <taxon>Roseobacteraceae</taxon>
    </lineage>
</organism>
<protein>
    <submittedName>
        <fullName evidence="2">SH3 domain-containing protein</fullName>
    </submittedName>
</protein>
<gene>
    <name evidence="2" type="ORF">BXY66_3624</name>
</gene>
<name>A0A4R1N8N8_9RHOB</name>
<evidence type="ECO:0000313" key="2">
    <source>
        <dbReference type="EMBL" id="TCK99920.1"/>
    </source>
</evidence>
<reference evidence="2 3" key="1">
    <citation type="submission" date="2019-03" db="EMBL/GenBank/DDBJ databases">
        <title>Genomic Encyclopedia of Archaeal and Bacterial Type Strains, Phase II (KMG-II): from individual species to whole genera.</title>
        <authorList>
            <person name="Goeker M."/>
        </authorList>
    </citation>
    <scope>NUCLEOTIDE SEQUENCE [LARGE SCALE GENOMIC DNA]</scope>
    <source>
        <strain evidence="2 3">DSM 26433</strain>
    </source>
</reference>